<proteinExistence type="predicted"/>
<comment type="caution">
    <text evidence="2">The sequence shown here is derived from an EMBL/GenBank/DDBJ whole genome shotgun (WGS) entry which is preliminary data.</text>
</comment>
<evidence type="ECO:0000313" key="3">
    <source>
        <dbReference type="Proteomes" id="UP000697927"/>
    </source>
</evidence>
<gene>
    <name evidence="2" type="ORF">E2L00_01130</name>
</gene>
<accession>A0ABX0VJ46</accession>
<dbReference type="Gene3D" id="2.40.50.100">
    <property type="match status" value="1"/>
</dbReference>
<feature type="transmembrane region" description="Helical" evidence="1">
    <location>
        <begin position="6"/>
        <end position="27"/>
    </location>
</feature>
<keyword evidence="3" id="KW-1185">Reference proteome</keyword>
<dbReference type="PANTHER" id="PTHR30386">
    <property type="entry name" value="MEMBRANE FUSION SUBUNIT OF EMRAB-TOLC MULTIDRUG EFFLUX PUMP"/>
    <property type="match status" value="1"/>
</dbReference>
<evidence type="ECO:0000313" key="2">
    <source>
        <dbReference type="EMBL" id="NIY46162.1"/>
    </source>
</evidence>
<sequence length="406" mass="45307">MRGGFPAWLLAIITFSFFTLIAAFLILGSWHRRVVVTGELVSVPRAITLFSSWQGIIERSFVLPGTVVKKGTPLYEINIDRTINAGVFSTIQKENIEKQISALDSIILRVKQNKLVTLDTLRKQKVSYESALAHSQKIVASARAGLENTQANMESYQQHLRRGLITKDQLTNQISLHHQQQINLLNISTQHEQNNLQTMLLTSTLQTQATDFDNQLFELEIQRGELLSQRASVEANGTVVITSPVEGKIETTGVVVGQTINNGDSLAQIIPGNVSHYALVFWVPAYAVPYIAPGDIVNVRYAAFPAEKFGQFFSTIQSVSELPTPVQEMAIWPSAKTKMADPSETWFKLIVKPQNALFRYRDKTFLPQNGMRASGVLFLEKRSLIEWVLSPLSRIRNDTSGPVDGK</sequence>
<dbReference type="Proteomes" id="UP000697927">
    <property type="component" value="Unassembled WGS sequence"/>
</dbReference>
<dbReference type="EMBL" id="SOYS01000001">
    <property type="protein sequence ID" value="NIY46162.1"/>
    <property type="molecule type" value="Genomic_DNA"/>
</dbReference>
<evidence type="ECO:0000256" key="1">
    <source>
        <dbReference type="SAM" id="Phobius"/>
    </source>
</evidence>
<organism evidence="2 3">
    <name type="scientific">Cedecea colo</name>
    <dbReference type="NCBI Taxonomy" id="2552946"/>
    <lineage>
        <taxon>Bacteria</taxon>
        <taxon>Pseudomonadati</taxon>
        <taxon>Pseudomonadota</taxon>
        <taxon>Gammaproteobacteria</taxon>
        <taxon>Enterobacterales</taxon>
        <taxon>Enterobacteriaceae</taxon>
        <taxon>Cedecea</taxon>
    </lineage>
</organism>
<dbReference type="PANTHER" id="PTHR30386:SF28">
    <property type="entry name" value="EXPORTED PROTEIN"/>
    <property type="match status" value="1"/>
</dbReference>
<keyword evidence="1" id="KW-0472">Membrane</keyword>
<keyword evidence="1" id="KW-1133">Transmembrane helix</keyword>
<dbReference type="InterPro" id="IPR050739">
    <property type="entry name" value="MFP"/>
</dbReference>
<keyword evidence="1" id="KW-0812">Transmembrane</keyword>
<reference evidence="2 3" key="1">
    <citation type="journal article" date="2020" name="Microorganisms">
        <title>Polyphasic Characterisation of Cedecea colo sp. nov., a New Enteric Bacterium Isolated from the Koala Hindgut.</title>
        <authorList>
            <person name="Boath J.M."/>
            <person name="Dakhal S."/>
            <person name="Van T.T.H."/>
            <person name="Moore R.J."/>
            <person name="Dekiwadia C."/>
            <person name="Macreadie I.G."/>
        </authorList>
    </citation>
    <scope>NUCLEOTIDE SEQUENCE [LARGE SCALE GENOMIC DNA]</scope>
    <source>
        <strain evidence="2 3">ZA</strain>
    </source>
</reference>
<protein>
    <submittedName>
        <fullName evidence="2">HlyD family efflux transporter periplasmic adaptor subunit</fullName>
    </submittedName>
</protein>
<dbReference type="PRINTS" id="PR01490">
    <property type="entry name" value="RTXTOXIND"/>
</dbReference>
<name>A0ABX0VJ46_9ENTR</name>